<gene>
    <name evidence="1" type="ORF">HPB52_018838</name>
</gene>
<keyword evidence="2" id="KW-1185">Reference proteome</keyword>
<reference evidence="1" key="2">
    <citation type="submission" date="2021-09" db="EMBL/GenBank/DDBJ databases">
        <authorList>
            <person name="Jia N."/>
            <person name="Wang J."/>
            <person name="Shi W."/>
            <person name="Du L."/>
            <person name="Sun Y."/>
            <person name="Zhan W."/>
            <person name="Jiang J."/>
            <person name="Wang Q."/>
            <person name="Zhang B."/>
            <person name="Ji P."/>
            <person name="Sakyi L.B."/>
            <person name="Cui X."/>
            <person name="Yuan T."/>
            <person name="Jiang B."/>
            <person name="Yang W."/>
            <person name="Lam T.T.-Y."/>
            <person name="Chang Q."/>
            <person name="Ding S."/>
            <person name="Wang X."/>
            <person name="Zhu J."/>
            <person name="Ruan X."/>
            <person name="Zhao L."/>
            <person name="Wei J."/>
            <person name="Que T."/>
            <person name="Du C."/>
            <person name="Cheng J."/>
            <person name="Dai P."/>
            <person name="Han X."/>
            <person name="Huang E."/>
            <person name="Gao Y."/>
            <person name="Liu J."/>
            <person name="Shao H."/>
            <person name="Ye R."/>
            <person name="Li L."/>
            <person name="Wei W."/>
            <person name="Wang X."/>
            <person name="Wang C."/>
            <person name="Huo Q."/>
            <person name="Li W."/>
            <person name="Guo W."/>
            <person name="Chen H."/>
            <person name="Chen S."/>
            <person name="Zhou L."/>
            <person name="Zhou L."/>
            <person name="Ni X."/>
            <person name="Tian J."/>
            <person name="Zhou Y."/>
            <person name="Sheng Y."/>
            <person name="Liu T."/>
            <person name="Pan Y."/>
            <person name="Xia L."/>
            <person name="Li J."/>
            <person name="Zhao F."/>
            <person name="Cao W."/>
        </authorList>
    </citation>
    <scope>NUCLEOTIDE SEQUENCE</scope>
    <source>
        <strain evidence="1">Rsan-2018</strain>
        <tissue evidence="1">Larvae</tissue>
    </source>
</reference>
<dbReference type="Proteomes" id="UP000821837">
    <property type="component" value="Chromosome 8"/>
</dbReference>
<comment type="caution">
    <text evidence="1">The sequence shown here is derived from an EMBL/GenBank/DDBJ whole genome shotgun (WGS) entry which is preliminary data.</text>
</comment>
<evidence type="ECO:0000313" key="1">
    <source>
        <dbReference type="EMBL" id="KAH7939891.1"/>
    </source>
</evidence>
<dbReference type="AlphaFoldDB" id="A0A9D4SQM2"/>
<dbReference type="EMBL" id="JABSTV010001254">
    <property type="protein sequence ID" value="KAH7939891.1"/>
    <property type="molecule type" value="Genomic_DNA"/>
</dbReference>
<reference evidence="1" key="1">
    <citation type="journal article" date="2020" name="Cell">
        <title>Large-Scale Comparative Analyses of Tick Genomes Elucidate Their Genetic Diversity and Vector Capacities.</title>
        <authorList>
            <consortium name="Tick Genome and Microbiome Consortium (TIGMIC)"/>
            <person name="Jia N."/>
            <person name="Wang J."/>
            <person name="Shi W."/>
            <person name="Du L."/>
            <person name="Sun Y."/>
            <person name="Zhan W."/>
            <person name="Jiang J.F."/>
            <person name="Wang Q."/>
            <person name="Zhang B."/>
            <person name="Ji P."/>
            <person name="Bell-Sakyi L."/>
            <person name="Cui X.M."/>
            <person name="Yuan T.T."/>
            <person name="Jiang B.G."/>
            <person name="Yang W.F."/>
            <person name="Lam T.T."/>
            <person name="Chang Q.C."/>
            <person name="Ding S.J."/>
            <person name="Wang X.J."/>
            <person name="Zhu J.G."/>
            <person name="Ruan X.D."/>
            <person name="Zhao L."/>
            <person name="Wei J.T."/>
            <person name="Ye R.Z."/>
            <person name="Que T.C."/>
            <person name="Du C.H."/>
            <person name="Zhou Y.H."/>
            <person name="Cheng J.X."/>
            <person name="Dai P.F."/>
            <person name="Guo W.B."/>
            <person name="Han X.H."/>
            <person name="Huang E.J."/>
            <person name="Li L.F."/>
            <person name="Wei W."/>
            <person name="Gao Y.C."/>
            <person name="Liu J.Z."/>
            <person name="Shao H.Z."/>
            <person name="Wang X."/>
            <person name="Wang C.C."/>
            <person name="Yang T.C."/>
            <person name="Huo Q.B."/>
            <person name="Li W."/>
            <person name="Chen H.Y."/>
            <person name="Chen S.E."/>
            <person name="Zhou L.G."/>
            <person name="Ni X.B."/>
            <person name="Tian J.H."/>
            <person name="Sheng Y."/>
            <person name="Liu T."/>
            <person name="Pan Y.S."/>
            <person name="Xia L.Y."/>
            <person name="Li J."/>
            <person name="Zhao F."/>
            <person name="Cao W.C."/>
        </authorList>
    </citation>
    <scope>NUCLEOTIDE SEQUENCE</scope>
    <source>
        <strain evidence="1">Rsan-2018</strain>
    </source>
</reference>
<protein>
    <submittedName>
        <fullName evidence="1">Uncharacterized protein</fullName>
    </submittedName>
</protein>
<accession>A0A9D4SQM2</accession>
<evidence type="ECO:0000313" key="2">
    <source>
        <dbReference type="Proteomes" id="UP000821837"/>
    </source>
</evidence>
<name>A0A9D4SQM2_RHISA</name>
<sequence length="223" mass="25635">MLNPVVFSWPSTLRKLTTVDEFGMMNGSSTCSVLICDWRYVDTARHQVPLSDTVAQKGKSGLILSAEWQHQVRFFRDCLLVSCERQGGMRAFGSWTKLAHQVTELLWHSVRPTLPKRKKKRLPDRPVVVMDDVHIPEEHKRVLQLGPKFCLEPNLRPVDKVALARSVSRKVEEEDKSRCITECVELLPRSEVKKEVPLCLTTFAKCQRSHWRQEKTCGSSYFG</sequence>
<organism evidence="1 2">
    <name type="scientific">Rhipicephalus sanguineus</name>
    <name type="common">Brown dog tick</name>
    <name type="synonym">Ixodes sanguineus</name>
    <dbReference type="NCBI Taxonomy" id="34632"/>
    <lineage>
        <taxon>Eukaryota</taxon>
        <taxon>Metazoa</taxon>
        <taxon>Ecdysozoa</taxon>
        <taxon>Arthropoda</taxon>
        <taxon>Chelicerata</taxon>
        <taxon>Arachnida</taxon>
        <taxon>Acari</taxon>
        <taxon>Parasitiformes</taxon>
        <taxon>Ixodida</taxon>
        <taxon>Ixodoidea</taxon>
        <taxon>Ixodidae</taxon>
        <taxon>Rhipicephalinae</taxon>
        <taxon>Rhipicephalus</taxon>
        <taxon>Rhipicephalus</taxon>
    </lineage>
</organism>
<proteinExistence type="predicted"/>